<dbReference type="PANTHER" id="PTHR15139">
    <property type="entry name" value="TUBULIN FOLDING COFACTOR C"/>
    <property type="match status" value="1"/>
</dbReference>
<comment type="similarity">
    <text evidence="2">Belongs to the TBCC family.</text>
</comment>
<dbReference type="FunFam" id="2.160.20.70:FF:000011">
    <property type="entry name" value="Tubulin-specific chaperone c, putative"/>
    <property type="match status" value="1"/>
</dbReference>
<comment type="subcellular location">
    <subcellularLocation>
        <location evidence="1">Cytoplasm</location>
    </subcellularLocation>
</comment>
<feature type="compositionally biased region" description="Polar residues" evidence="5">
    <location>
        <begin position="150"/>
        <end position="166"/>
    </location>
</feature>
<feature type="domain" description="C-CAP/cofactor C-like" evidence="6">
    <location>
        <begin position="211"/>
        <end position="358"/>
    </location>
</feature>
<feature type="region of interest" description="Disordered" evidence="5">
    <location>
        <begin position="187"/>
        <end position="211"/>
    </location>
</feature>
<sequence>MSQAGIPELRRASQTAENQTVLKSEIPLKERFFRHFQHEITALQAEMERLADTSLVGGERADATDHCLAGIARLSNEVKDAASYIPTYDQRIYAEAIKALQDKLSETRALFEPRPKFSFKTKKNASAISLSDAAELASQGRRGIPGYFSGTPSPDSSLIGTPNYPSTPLGEPDRQQQLRPEIAPTSFPVDALGTTRNTSEKPDHKARGTFPPTATTYVSVDNHHGLHIMLPATASGPSVPASITSLRRCVVDMSIPTANGKPYATLTIKGVKQSLLVCGQVSGPAHVTGVEDSVIVVTCQQFRMHNCVNVDVYLSCASNPIIEDCTNIRFGRIPRAYALEQNFSDEQDRWSQVDDFKWIKPEPSPNWSILDPIDAVPEEVWAEIVPGGPGWSSDDILRATRIVKD</sequence>
<evidence type="ECO:0000256" key="1">
    <source>
        <dbReference type="ARBA" id="ARBA00004496"/>
    </source>
</evidence>
<comment type="caution">
    <text evidence="7">The sequence shown here is derived from an EMBL/GenBank/DDBJ whole genome shotgun (WGS) entry which is preliminary data.</text>
</comment>
<dbReference type="InterPro" id="IPR017901">
    <property type="entry name" value="C-CAP_CF_C-like"/>
</dbReference>
<name>A0A507QSP7_MONPU</name>
<dbReference type="GO" id="GO:0007023">
    <property type="term" value="P:post-chaperonin tubulin folding pathway"/>
    <property type="evidence" value="ECO:0007669"/>
    <property type="project" value="InterPro"/>
</dbReference>
<evidence type="ECO:0000256" key="2">
    <source>
        <dbReference type="ARBA" id="ARBA00008848"/>
    </source>
</evidence>
<dbReference type="FunFam" id="1.20.58.1250:FF:000002">
    <property type="entry name" value="Tubulin-specific chaperone c, putative"/>
    <property type="match status" value="1"/>
</dbReference>
<dbReference type="PANTHER" id="PTHR15139:SF0">
    <property type="entry name" value="TUBULIN-SPECIFIC CHAPERONE C"/>
    <property type="match status" value="1"/>
</dbReference>
<dbReference type="STRING" id="5098.A0A507QSP7"/>
<dbReference type="SMART" id="SM00673">
    <property type="entry name" value="CARP"/>
    <property type="match status" value="1"/>
</dbReference>
<dbReference type="Pfam" id="PF07986">
    <property type="entry name" value="TBCC"/>
    <property type="match status" value="1"/>
</dbReference>
<evidence type="ECO:0000313" key="7">
    <source>
        <dbReference type="EMBL" id="TQB70037.1"/>
    </source>
</evidence>
<proteinExistence type="inferred from homology"/>
<dbReference type="Gene3D" id="1.20.58.1250">
    <property type="entry name" value="Tubulin Binding Cofactor C, N-terminal domain"/>
    <property type="match status" value="1"/>
</dbReference>
<protein>
    <recommendedName>
        <fullName evidence="6">C-CAP/cofactor C-like domain-containing protein</fullName>
    </recommendedName>
</protein>
<dbReference type="InterPro" id="IPR027684">
    <property type="entry name" value="TBCC"/>
</dbReference>
<dbReference type="GO" id="GO:0005737">
    <property type="term" value="C:cytoplasm"/>
    <property type="evidence" value="ECO:0007669"/>
    <property type="project" value="UniProtKB-SubCell"/>
</dbReference>
<gene>
    <name evidence="7" type="ORF">MPDQ_001005</name>
</gene>
<dbReference type="AlphaFoldDB" id="A0A507QSP7"/>
<dbReference type="InterPro" id="IPR012945">
    <property type="entry name" value="Tubulin-bd_cofactor_C_dom"/>
</dbReference>
<dbReference type="PROSITE" id="PS51329">
    <property type="entry name" value="C_CAP_COFACTOR_C"/>
    <property type="match status" value="1"/>
</dbReference>
<dbReference type="InterPro" id="IPR006599">
    <property type="entry name" value="CARP_motif"/>
</dbReference>
<dbReference type="InterPro" id="IPR016098">
    <property type="entry name" value="CAP/MinC_C"/>
</dbReference>
<reference evidence="7 8" key="1">
    <citation type="submission" date="2019-06" db="EMBL/GenBank/DDBJ databases">
        <title>Wine fermentation using esterase from Monascus purpureus.</title>
        <authorList>
            <person name="Geng C."/>
            <person name="Zhang Y."/>
        </authorList>
    </citation>
    <scope>NUCLEOTIDE SEQUENCE [LARGE SCALE GENOMIC DNA]</scope>
    <source>
        <strain evidence="7">HQ1</strain>
    </source>
</reference>
<evidence type="ECO:0000313" key="8">
    <source>
        <dbReference type="Proteomes" id="UP000319663"/>
    </source>
</evidence>
<evidence type="ECO:0000256" key="3">
    <source>
        <dbReference type="ARBA" id="ARBA00022490"/>
    </source>
</evidence>
<keyword evidence="4" id="KW-0143">Chaperone</keyword>
<dbReference type="Proteomes" id="UP000319663">
    <property type="component" value="Unassembled WGS sequence"/>
</dbReference>
<dbReference type="EMBL" id="VIFY01000124">
    <property type="protein sequence ID" value="TQB70037.1"/>
    <property type="molecule type" value="Genomic_DNA"/>
</dbReference>
<dbReference type="GO" id="GO:0007021">
    <property type="term" value="P:tubulin complex assembly"/>
    <property type="evidence" value="ECO:0007669"/>
    <property type="project" value="TreeGrafter"/>
</dbReference>
<keyword evidence="3" id="KW-0963">Cytoplasm</keyword>
<evidence type="ECO:0000256" key="4">
    <source>
        <dbReference type="ARBA" id="ARBA00023186"/>
    </source>
</evidence>
<dbReference type="Gene3D" id="2.160.20.70">
    <property type="match status" value="1"/>
</dbReference>
<keyword evidence="8" id="KW-1185">Reference proteome</keyword>
<organism evidence="7 8">
    <name type="scientific">Monascus purpureus</name>
    <name type="common">Red mold</name>
    <name type="synonym">Monascus anka</name>
    <dbReference type="NCBI Taxonomy" id="5098"/>
    <lineage>
        <taxon>Eukaryota</taxon>
        <taxon>Fungi</taxon>
        <taxon>Dikarya</taxon>
        <taxon>Ascomycota</taxon>
        <taxon>Pezizomycotina</taxon>
        <taxon>Eurotiomycetes</taxon>
        <taxon>Eurotiomycetidae</taxon>
        <taxon>Eurotiales</taxon>
        <taxon>Aspergillaceae</taxon>
        <taxon>Monascus</taxon>
    </lineage>
</organism>
<evidence type="ECO:0000259" key="6">
    <source>
        <dbReference type="PROSITE" id="PS51329"/>
    </source>
</evidence>
<accession>A0A507QSP7</accession>
<feature type="region of interest" description="Disordered" evidence="5">
    <location>
        <begin position="143"/>
        <end position="174"/>
    </location>
</feature>
<evidence type="ECO:0000256" key="5">
    <source>
        <dbReference type="SAM" id="MobiDB-lite"/>
    </source>
</evidence>
<dbReference type="InterPro" id="IPR038397">
    <property type="entry name" value="TBCC_N_sf"/>
</dbReference>